<comment type="caution">
    <text evidence="1">The sequence shown here is derived from an EMBL/GenBank/DDBJ whole genome shotgun (WGS) entry which is preliminary data.</text>
</comment>
<protein>
    <recommendedName>
        <fullName evidence="3">Methyltransferase FkbM domain-containing protein</fullName>
    </recommendedName>
</protein>
<dbReference type="AlphaFoldDB" id="A0A841V0V5"/>
<evidence type="ECO:0008006" key="3">
    <source>
        <dbReference type="Google" id="ProtNLM"/>
    </source>
</evidence>
<reference evidence="1 2" key="1">
    <citation type="submission" date="2020-07" db="EMBL/GenBank/DDBJ databases">
        <title>Genomes of two Microcystis aeruginosa (Cyanobacteria) strains from Florida (USA) with disparate toxicogenic potential.</title>
        <authorList>
            <person name="Lefler F.W."/>
            <person name="Barbosa M."/>
            <person name="Berthold D.E."/>
            <person name="Laughinghouse H.D. IV."/>
        </authorList>
    </citation>
    <scope>NUCLEOTIDE SEQUENCE [LARGE SCALE GENOMIC DNA]</scope>
    <source>
        <strain evidence="1 2">BLCCF158</strain>
    </source>
</reference>
<dbReference type="RefSeq" id="WP_185240677.1">
    <property type="nucleotide sequence ID" value="NZ_JACEGC010000109.1"/>
</dbReference>
<evidence type="ECO:0000313" key="1">
    <source>
        <dbReference type="EMBL" id="MBC1197063.1"/>
    </source>
</evidence>
<proteinExistence type="predicted"/>
<gene>
    <name evidence="1" type="ORF">H0901_17870</name>
</gene>
<dbReference type="Proteomes" id="UP000525432">
    <property type="component" value="Unassembled WGS sequence"/>
</dbReference>
<evidence type="ECO:0000313" key="2">
    <source>
        <dbReference type="Proteomes" id="UP000525432"/>
    </source>
</evidence>
<organism evidence="1 2">
    <name type="scientific">Microcystis aeruginosa BLCC-F158</name>
    <dbReference type="NCBI Taxonomy" id="2755316"/>
    <lineage>
        <taxon>Bacteria</taxon>
        <taxon>Bacillati</taxon>
        <taxon>Cyanobacteriota</taxon>
        <taxon>Cyanophyceae</taxon>
        <taxon>Oscillatoriophycideae</taxon>
        <taxon>Chroococcales</taxon>
        <taxon>Microcystaceae</taxon>
        <taxon>Microcystis</taxon>
    </lineage>
</organism>
<sequence>MKTFLKSMAAPWQAIPEILKNLKSLNSSSSKYQDILTELQIDNYLLENLHKNPKYDSPKKLNRYEFKVFSQAGEDGIISEIFNRIGTTNKFFVEFGVGNGLENNSAYLLVKGWQGYWIEGSERFCKSIRQSFEDLIADQQLTLKNTFITAENIEDLFREGNVPTELDLLSIDIDGNDYWVWQAITNYRPRVVILEYNAIYPPESSWVMQYNPSHQWKYNSHMGSSLKALEKLGHQKGYKLVACSFSGVNAFFVREDLLADHFCSPFTAENHYEPARYFLCSQKAGHPRAFGKFKTIESGKLTDN</sequence>
<name>A0A841V0V5_MICAE</name>
<dbReference type="EMBL" id="JACEGC010000109">
    <property type="protein sequence ID" value="MBC1197063.1"/>
    <property type="molecule type" value="Genomic_DNA"/>
</dbReference>
<accession>A0A841V0V5</accession>